<keyword evidence="2" id="KW-1185">Reference proteome</keyword>
<dbReference type="EMBL" id="CVRI01000047">
    <property type="protein sequence ID" value="CRK97499.1"/>
    <property type="molecule type" value="Genomic_DNA"/>
</dbReference>
<evidence type="ECO:0000313" key="1">
    <source>
        <dbReference type="EMBL" id="CRK97499.1"/>
    </source>
</evidence>
<gene>
    <name evidence="1" type="ORF">CLUMA_CG010888</name>
</gene>
<protein>
    <submittedName>
        <fullName evidence="1">CLUMA_CG010888, isoform A</fullName>
    </submittedName>
</protein>
<accession>A0A1J1IBB0</accession>
<organism evidence="1 2">
    <name type="scientific">Clunio marinus</name>
    <dbReference type="NCBI Taxonomy" id="568069"/>
    <lineage>
        <taxon>Eukaryota</taxon>
        <taxon>Metazoa</taxon>
        <taxon>Ecdysozoa</taxon>
        <taxon>Arthropoda</taxon>
        <taxon>Hexapoda</taxon>
        <taxon>Insecta</taxon>
        <taxon>Pterygota</taxon>
        <taxon>Neoptera</taxon>
        <taxon>Endopterygota</taxon>
        <taxon>Diptera</taxon>
        <taxon>Nematocera</taxon>
        <taxon>Chironomoidea</taxon>
        <taxon>Chironomidae</taxon>
        <taxon>Clunio</taxon>
    </lineage>
</organism>
<dbReference type="Proteomes" id="UP000183832">
    <property type="component" value="Unassembled WGS sequence"/>
</dbReference>
<reference evidence="1 2" key="1">
    <citation type="submission" date="2015-04" db="EMBL/GenBank/DDBJ databases">
        <authorList>
            <person name="Syromyatnikov M.Y."/>
            <person name="Popov V.N."/>
        </authorList>
    </citation>
    <scope>NUCLEOTIDE SEQUENCE [LARGE SCALE GENOMIC DNA]</scope>
</reference>
<dbReference type="AlphaFoldDB" id="A0A1J1IBB0"/>
<name>A0A1J1IBB0_9DIPT</name>
<evidence type="ECO:0000313" key="2">
    <source>
        <dbReference type="Proteomes" id="UP000183832"/>
    </source>
</evidence>
<proteinExistence type="predicted"/>
<sequence>MSRYVTSIFHSYYHSSHSCTLSIVVAAIFHPQQAVFIVVKIKLSSIQFWKLSNSKKEAQAYKMLRKLTKNKV</sequence>